<dbReference type="EC" id="2.4.1.-" evidence="16"/>
<evidence type="ECO:0000256" key="3">
    <source>
        <dbReference type="ARBA" id="ARBA00004922"/>
    </source>
</evidence>
<evidence type="ECO:0000256" key="7">
    <source>
        <dbReference type="ARBA" id="ARBA00022692"/>
    </source>
</evidence>
<sequence>MKKKYMKLLIVAIASSFCLVIFFSKLKDVEHEQKDLAKITSVPDTTPRNPTTVVVSSIKKKTYSVAPYELPPLTISETFRKGIPKNGAFWNRKLHSLLRQFDSTDNQTQKGPLDKFNCQPESFELLQTNIQDVHSYPPLYGDFLRGMQCRDPPLLIDQPDKCASENREDQIFLLFAIKSIPRNFERRQAVRETWGREGLYENGLQVRTVFLLGRSSADDPKLDKLVSFEAQQFQDLLVWDFHDSFYNLTLKEHVFFKWMLDNCPHVSFIFKGDDDVFANTQAILNHLKSLEPEQATALYTGQIISAANPLRDPKIKYYVPQSFYEGPYPPYAGGGGFLFSGNLLPSLYHVSFYIPFFPIDDVYNGMCFKALGITATKHEGFKTFDIREQDRENPCVHKDLLLVHQRDPGQTMRLWRNMHSTMLTC</sequence>
<evidence type="ECO:0000256" key="15">
    <source>
        <dbReference type="ARBA" id="ARBA00065824"/>
    </source>
</evidence>
<keyword evidence="10 16" id="KW-0333">Golgi apparatus</keyword>
<dbReference type="AlphaFoldDB" id="A0A671KZN4"/>
<comment type="cofactor">
    <cofactor evidence="1">
        <name>Mn(2+)</name>
        <dbReference type="ChEBI" id="CHEBI:29035"/>
    </cofactor>
</comment>
<reference evidence="17" key="1">
    <citation type="submission" date="2025-08" db="UniProtKB">
        <authorList>
            <consortium name="Ensembl"/>
        </authorList>
    </citation>
    <scope>IDENTIFICATION</scope>
</reference>
<protein>
    <recommendedName>
        <fullName evidence="16">Hexosyltransferase</fullName>
        <ecNumber evidence="16">2.4.1.-</ecNumber>
    </recommendedName>
</protein>
<keyword evidence="5 16" id="KW-0328">Glycosyltransferase</keyword>
<evidence type="ECO:0000256" key="8">
    <source>
        <dbReference type="ARBA" id="ARBA00022968"/>
    </source>
</evidence>
<dbReference type="FunFam" id="3.90.550.50:FF:000010">
    <property type="entry name" value="Hexosyltransferase"/>
    <property type="match status" value="1"/>
</dbReference>
<dbReference type="GO" id="GO:0006493">
    <property type="term" value="P:protein O-linked glycosylation"/>
    <property type="evidence" value="ECO:0007669"/>
    <property type="project" value="TreeGrafter"/>
</dbReference>
<reference evidence="17" key="2">
    <citation type="submission" date="2025-09" db="UniProtKB">
        <authorList>
            <consortium name="Ensembl"/>
        </authorList>
    </citation>
    <scope>IDENTIFICATION</scope>
</reference>
<dbReference type="GeneID" id="107670608"/>
<keyword evidence="12" id="KW-0325">Glycoprotein</keyword>
<gene>
    <name evidence="17" type="primary">LOC107670608</name>
</gene>
<dbReference type="OrthoDB" id="5957813at2759"/>
<keyword evidence="18" id="KW-1185">Reference proteome</keyword>
<evidence type="ECO:0000313" key="18">
    <source>
        <dbReference type="Proteomes" id="UP000472260"/>
    </source>
</evidence>
<keyword evidence="9" id="KW-1133">Transmembrane helix</keyword>
<keyword evidence="6" id="KW-0808">Transferase</keyword>
<dbReference type="Gene3D" id="3.90.550.50">
    <property type="match status" value="1"/>
</dbReference>
<evidence type="ECO:0000256" key="4">
    <source>
        <dbReference type="ARBA" id="ARBA00008661"/>
    </source>
</evidence>
<evidence type="ECO:0000256" key="5">
    <source>
        <dbReference type="ARBA" id="ARBA00022676"/>
    </source>
</evidence>
<keyword evidence="11" id="KW-0472">Membrane</keyword>
<evidence type="ECO:0000256" key="13">
    <source>
        <dbReference type="ARBA" id="ARBA00023211"/>
    </source>
</evidence>
<dbReference type="GO" id="GO:0000139">
    <property type="term" value="C:Golgi membrane"/>
    <property type="evidence" value="ECO:0007669"/>
    <property type="project" value="UniProtKB-SubCell"/>
</dbReference>
<evidence type="ECO:0000256" key="12">
    <source>
        <dbReference type="ARBA" id="ARBA00023180"/>
    </source>
</evidence>
<evidence type="ECO:0000256" key="1">
    <source>
        <dbReference type="ARBA" id="ARBA00001936"/>
    </source>
</evidence>
<comment type="catalytic activity">
    <reaction evidence="14">
        <text>a beta-D-galactosyl-(1-&gt;4)-N-acetyl-beta-D-glucosaminyl derivative + UDP-N-acetyl-alpha-D-glucosamine = an N-acetyl-beta-D-glucosaminyl-(1-&gt;3)-beta-D-galactosyl-(1-&gt;4)-N-acetyl-beta-D-glucosaminyl derivative + UDP + H(+)</text>
        <dbReference type="Rhea" id="RHEA:14389"/>
        <dbReference type="ChEBI" id="CHEBI:15378"/>
        <dbReference type="ChEBI" id="CHEBI:57705"/>
        <dbReference type="ChEBI" id="CHEBI:58223"/>
        <dbReference type="ChEBI" id="CHEBI:133507"/>
        <dbReference type="ChEBI" id="CHEBI:134090"/>
        <dbReference type="EC" id="2.4.1.149"/>
    </reaction>
</comment>
<dbReference type="RefSeq" id="XP_016318737.1">
    <property type="nucleotide sequence ID" value="XM_016463251.1"/>
</dbReference>
<name>A0A671KZN4_9TELE</name>
<comment type="pathway">
    <text evidence="3">Protein modification; protein glycosylation.</text>
</comment>
<comment type="subunit">
    <text evidence="15">Interacts with B3GNT8; this interaction greatly increases B3GNT2 catalytic activity, independently of B3GNT8 enzymatic activity.</text>
</comment>
<evidence type="ECO:0000313" key="17">
    <source>
        <dbReference type="Ensembl" id="ENSSANP00000012172.1"/>
    </source>
</evidence>
<evidence type="ECO:0000256" key="16">
    <source>
        <dbReference type="RuleBase" id="RU363063"/>
    </source>
</evidence>
<evidence type="ECO:0000256" key="2">
    <source>
        <dbReference type="ARBA" id="ARBA00004323"/>
    </source>
</evidence>
<dbReference type="GO" id="GO:0008532">
    <property type="term" value="F:N-acetyllactosaminide beta-1,3-N-acetylglucosaminyltransferase activity"/>
    <property type="evidence" value="ECO:0007669"/>
    <property type="project" value="UniProtKB-EC"/>
</dbReference>
<dbReference type="KEGG" id="sanh:107670608"/>
<dbReference type="Ensembl" id="ENSSANT00000013019.1">
    <property type="protein sequence ID" value="ENSSANP00000012172.1"/>
    <property type="gene ID" value="ENSSANG00000006580.1"/>
</dbReference>
<organism evidence="17 18">
    <name type="scientific">Sinocyclocheilus anshuiensis</name>
    <dbReference type="NCBI Taxonomy" id="1608454"/>
    <lineage>
        <taxon>Eukaryota</taxon>
        <taxon>Metazoa</taxon>
        <taxon>Chordata</taxon>
        <taxon>Craniata</taxon>
        <taxon>Vertebrata</taxon>
        <taxon>Euteleostomi</taxon>
        <taxon>Actinopterygii</taxon>
        <taxon>Neopterygii</taxon>
        <taxon>Teleostei</taxon>
        <taxon>Ostariophysi</taxon>
        <taxon>Cypriniformes</taxon>
        <taxon>Cyprinidae</taxon>
        <taxon>Cyprininae</taxon>
        <taxon>Sinocyclocheilus</taxon>
    </lineage>
</organism>
<dbReference type="PANTHER" id="PTHR11214:SF87">
    <property type="entry name" value="UDP-GLCNAC:BETAGAL BETA-1,3-N-ACETYLGLUCOSAMINYLTRANSFERASE 8"/>
    <property type="match status" value="1"/>
</dbReference>
<dbReference type="GO" id="GO:0016262">
    <property type="term" value="F:protein N-acetylglucosaminyltransferase activity"/>
    <property type="evidence" value="ECO:0007669"/>
    <property type="project" value="TreeGrafter"/>
</dbReference>
<comment type="subcellular location">
    <subcellularLocation>
        <location evidence="2 16">Golgi apparatus membrane</location>
        <topology evidence="2 16">Single-pass type II membrane protein</topology>
    </subcellularLocation>
</comment>
<evidence type="ECO:0000256" key="6">
    <source>
        <dbReference type="ARBA" id="ARBA00022679"/>
    </source>
</evidence>
<evidence type="ECO:0000256" key="14">
    <source>
        <dbReference type="ARBA" id="ARBA00050470"/>
    </source>
</evidence>
<dbReference type="Pfam" id="PF01762">
    <property type="entry name" value="Galactosyl_T"/>
    <property type="match status" value="1"/>
</dbReference>
<dbReference type="Proteomes" id="UP000472260">
    <property type="component" value="Unassembled WGS sequence"/>
</dbReference>
<proteinExistence type="inferred from homology"/>
<keyword evidence="8" id="KW-0735">Signal-anchor</keyword>
<dbReference type="InterPro" id="IPR002659">
    <property type="entry name" value="Glyco_trans_31"/>
</dbReference>
<accession>A0A671KZN4</accession>
<comment type="similarity">
    <text evidence="4 16">Belongs to the glycosyltransferase 31 family.</text>
</comment>
<dbReference type="GO" id="GO:0030311">
    <property type="term" value="P:poly-N-acetyllactosamine biosynthetic process"/>
    <property type="evidence" value="ECO:0007669"/>
    <property type="project" value="TreeGrafter"/>
</dbReference>
<evidence type="ECO:0000256" key="9">
    <source>
        <dbReference type="ARBA" id="ARBA00022989"/>
    </source>
</evidence>
<evidence type="ECO:0000256" key="11">
    <source>
        <dbReference type="ARBA" id="ARBA00023136"/>
    </source>
</evidence>
<keyword evidence="13" id="KW-0464">Manganese</keyword>
<evidence type="ECO:0000256" key="10">
    <source>
        <dbReference type="ARBA" id="ARBA00023034"/>
    </source>
</evidence>
<dbReference type="PANTHER" id="PTHR11214">
    <property type="entry name" value="BETA-1,3-N-ACETYLGLUCOSAMINYLTRANSFERASE"/>
    <property type="match status" value="1"/>
</dbReference>
<keyword evidence="7" id="KW-0812">Transmembrane</keyword>